<comment type="caution">
    <text evidence="3">The sequence shown here is derived from an EMBL/GenBank/DDBJ whole genome shotgun (WGS) entry which is preliminary data.</text>
</comment>
<sequence>MRDTRARPSSCRRPCLPILLLYPLAEAISYYINDPGYFLSILKTHEVHKQDAVRPWPGHGSEWRGTANNQKCERDSANKHTKVYHAALEGNIY</sequence>
<dbReference type="EMBL" id="CAOQHR010000012">
    <property type="protein sequence ID" value="CAI6341549.1"/>
    <property type="molecule type" value="Genomic_DNA"/>
</dbReference>
<keyword evidence="2" id="KW-0732">Signal</keyword>
<evidence type="ECO:0000313" key="4">
    <source>
        <dbReference type="Proteomes" id="UP001152607"/>
    </source>
</evidence>
<keyword evidence="4" id="KW-1185">Reference proteome</keyword>
<dbReference type="AlphaFoldDB" id="A0A9W4UU83"/>
<dbReference type="Proteomes" id="UP001152607">
    <property type="component" value="Unassembled WGS sequence"/>
</dbReference>
<gene>
    <name evidence="3" type="ORF">PDIGIT_LOCUS14747</name>
</gene>
<reference evidence="3" key="1">
    <citation type="submission" date="2023-01" db="EMBL/GenBank/DDBJ databases">
        <authorList>
            <person name="Van Ghelder C."/>
            <person name="Rancurel C."/>
        </authorList>
    </citation>
    <scope>NUCLEOTIDE SEQUENCE</scope>
    <source>
        <strain evidence="3">CNCM I-4278</strain>
    </source>
</reference>
<evidence type="ECO:0000256" key="2">
    <source>
        <dbReference type="SAM" id="SignalP"/>
    </source>
</evidence>
<name>A0A9W4UU83_9PLEO</name>
<protein>
    <recommendedName>
        <fullName evidence="5">Secreted protein</fullName>
    </recommendedName>
</protein>
<feature type="signal peptide" evidence="2">
    <location>
        <begin position="1"/>
        <end position="27"/>
    </location>
</feature>
<evidence type="ECO:0000256" key="1">
    <source>
        <dbReference type="SAM" id="MobiDB-lite"/>
    </source>
</evidence>
<organism evidence="3 4">
    <name type="scientific">Periconia digitata</name>
    <dbReference type="NCBI Taxonomy" id="1303443"/>
    <lineage>
        <taxon>Eukaryota</taxon>
        <taxon>Fungi</taxon>
        <taxon>Dikarya</taxon>
        <taxon>Ascomycota</taxon>
        <taxon>Pezizomycotina</taxon>
        <taxon>Dothideomycetes</taxon>
        <taxon>Pleosporomycetidae</taxon>
        <taxon>Pleosporales</taxon>
        <taxon>Massarineae</taxon>
        <taxon>Periconiaceae</taxon>
        <taxon>Periconia</taxon>
    </lineage>
</organism>
<evidence type="ECO:0000313" key="3">
    <source>
        <dbReference type="EMBL" id="CAI6341549.1"/>
    </source>
</evidence>
<proteinExistence type="predicted"/>
<feature type="chain" id="PRO_5040856804" description="Secreted protein" evidence="2">
    <location>
        <begin position="28"/>
        <end position="93"/>
    </location>
</feature>
<feature type="region of interest" description="Disordered" evidence="1">
    <location>
        <begin position="53"/>
        <end position="78"/>
    </location>
</feature>
<evidence type="ECO:0008006" key="5">
    <source>
        <dbReference type="Google" id="ProtNLM"/>
    </source>
</evidence>
<accession>A0A9W4UU83</accession>